<dbReference type="Proteomes" id="UP000187609">
    <property type="component" value="Unassembled WGS sequence"/>
</dbReference>
<dbReference type="EMBL" id="MJEQ01037189">
    <property type="protein sequence ID" value="OIT00101.1"/>
    <property type="molecule type" value="Genomic_DNA"/>
</dbReference>
<evidence type="ECO:0000313" key="1">
    <source>
        <dbReference type="EMBL" id="OIT00101.1"/>
    </source>
</evidence>
<accession>A0A1J6I4Z7</accession>
<name>A0A1J6I4Z7_NICAT</name>
<organism evidence="1 2">
    <name type="scientific">Nicotiana attenuata</name>
    <name type="common">Coyote tobacco</name>
    <dbReference type="NCBI Taxonomy" id="49451"/>
    <lineage>
        <taxon>Eukaryota</taxon>
        <taxon>Viridiplantae</taxon>
        <taxon>Streptophyta</taxon>
        <taxon>Embryophyta</taxon>
        <taxon>Tracheophyta</taxon>
        <taxon>Spermatophyta</taxon>
        <taxon>Magnoliopsida</taxon>
        <taxon>eudicotyledons</taxon>
        <taxon>Gunneridae</taxon>
        <taxon>Pentapetalae</taxon>
        <taxon>asterids</taxon>
        <taxon>lamiids</taxon>
        <taxon>Solanales</taxon>
        <taxon>Solanaceae</taxon>
        <taxon>Nicotianoideae</taxon>
        <taxon>Nicotianeae</taxon>
        <taxon>Nicotiana</taxon>
    </lineage>
</organism>
<evidence type="ECO:0000313" key="2">
    <source>
        <dbReference type="Proteomes" id="UP000187609"/>
    </source>
</evidence>
<gene>
    <name evidence="1" type="ORF">A4A49_04164</name>
</gene>
<reference evidence="1" key="1">
    <citation type="submission" date="2016-11" db="EMBL/GenBank/DDBJ databases">
        <title>The genome of Nicotiana attenuata.</title>
        <authorList>
            <person name="Xu S."/>
            <person name="Brockmoeller T."/>
            <person name="Gaquerel E."/>
            <person name="Navarro A."/>
            <person name="Kuhl H."/>
            <person name="Gase K."/>
            <person name="Ling Z."/>
            <person name="Zhou W."/>
            <person name="Kreitzer C."/>
            <person name="Stanke M."/>
            <person name="Tang H."/>
            <person name="Lyons E."/>
            <person name="Pandey P."/>
            <person name="Pandey S.P."/>
            <person name="Timmermann B."/>
            <person name="Baldwin I.T."/>
        </authorList>
    </citation>
    <scope>NUCLEOTIDE SEQUENCE [LARGE SCALE GENOMIC DNA]</scope>
    <source>
        <strain evidence="1">UT</strain>
    </source>
</reference>
<keyword evidence="2" id="KW-1185">Reference proteome</keyword>
<proteinExistence type="predicted"/>
<protein>
    <submittedName>
        <fullName evidence="1">Uncharacterized protein</fullName>
    </submittedName>
</protein>
<dbReference type="Gramene" id="OIT00101">
    <property type="protein sequence ID" value="OIT00101"/>
    <property type="gene ID" value="A4A49_04164"/>
</dbReference>
<comment type="caution">
    <text evidence="1">The sequence shown here is derived from an EMBL/GenBank/DDBJ whole genome shotgun (WGS) entry which is preliminary data.</text>
</comment>
<dbReference type="AlphaFoldDB" id="A0A1J6I4Z7"/>
<sequence length="396" mass="44606">MRRETRSMSLYPHSTPVLVEKSIDERNMGRQNRSGSVKVLESRRMLLDNLRKRKSKGLRVDGVEGKRKRTVEDEINLGFKKKKFKNISPTIEELRRFTLYVGVNDEYQKYLTSRNREILPIDDGDDFVTPSPKQIKEPVPPKKASGVQPIDYDRELQKLKADVKQVGGSKGKDIPYSQGDTNAHYRNNIVLDAANQLGVNIMEETSAVKVNMFVAKLTFTPDVAHAGAIGKTADEAAGEMEAESEKEKVPESQTGVVCVTASVDEAAGEMKEQSEKVVPEYHIVQYQDELLPEVSPQMKKKKKRCPVKAVQSPFIIVFDSGSSTGIVAAKEKKQIYAVKHHFQSKIGNSINSSLLNVFAARVIEGKYRKKNEIYPNHVRELNPAYDLGEYHVEDKK</sequence>